<protein>
    <recommendedName>
        <fullName evidence="5">Lipocalin-like domain-containing protein</fullName>
    </recommendedName>
</protein>
<accession>A0A3E5EUD3</accession>
<sequence>MRKKLAILIAVITAAMMLFGCGGKDMSGSEYLGKWKATKAEYAGIEVGVDTVFDEFHFTLQDNGKVKLNVNGDETTGKWDETENGISIEDEMEFQKLDDNTLTYEVSGVTVHFARD</sequence>
<dbReference type="Proteomes" id="UP000260841">
    <property type="component" value="Unassembled WGS sequence"/>
</dbReference>
<organism evidence="1 3">
    <name type="scientific">Dorea formicigenerans</name>
    <dbReference type="NCBI Taxonomy" id="39486"/>
    <lineage>
        <taxon>Bacteria</taxon>
        <taxon>Bacillati</taxon>
        <taxon>Bacillota</taxon>
        <taxon>Clostridia</taxon>
        <taxon>Lachnospirales</taxon>
        <taxon>Lachnospiraceae</taxon>
        <taxon>Dorea</taxon>
    </lineage>
</organism>
<dbReference type="PROSITE" id="PS51257">
    <property type="entry name" value="PROKAR_LIPOPROTEIN"/>
    <property type="match status" value="1"/>
</dbReference>
<comment type="caution">
    <text evidence="1">The sequence shown here is derived from an EMBL/GenBank/DDBJ whole genome shotgun (WGS) entry which is preliminary data.</text>
</comment>
<evidence type="ECO:0000313" key="2">
    <source>
        <dbReference type="EMBL" id="RGT11455.1"/>
    </source>
</evidence>
<dbReference type="RefSeq" id="WP_117606091.1">
    <property type="nucleotide sequence ID" value="NZ_JBBNJA010000001.1"/>
</dbReference>
<name>A0A3E5EUD3_9FIRM</name>
<gene>
    <name evidence="2" type="ORF">DWX53_03370</name>
    <name evidence="1" type="ORF">DXB36_04005</name>
</gene>
<evidence type="ECO:0008006" key="5">
    <source>
        <dbReference type="Google" id="ProtNLM"/>
    </source>
</evidence>
<dbReference type="EMBL" id="QSVB01000003">
    <property type="protein sequence ID" value="RGN92549.1"/>
    <property type="molecule type" value="Genomic_DNA"/>
</dbReference>
<evidence type="ECO:0000313" key="3">
    <source>
        <dbReference type="Proteomes" id="UP000260841"/>
    </source>
</evidence>
<dbReference type="AlphaFoldDB" id="A0A3E5EUD3"/>
<proteinExistence type="predicted"/>
<dbReference type="Proteomes" id="UP000283630">
    <property type="component" value="Unassembled WGS sequence"/>
</dbReference>
<dbReference type="EMBL" id="QRWH01000002">
    <property type="protein sequence ID" value="RGT11455.1"/>
    <property type="molecule type" value="Genomic_DNA"/>
</dbReference>
<evidence type="ECO:0000313" key="1">
    <source>
        <dbReference type="EMBL" id="RGN92549.1"/>
    </source>
</evidence>
<reference evidence="3 4" key="1">
    <citation type="submission" date="2018-08" db="EMBL/GenBank/DDBJ databases">
        <title>A genome reference for cultivated species of the human gut microbiota.</title>
        <authorList>
            <person name="Zou Y."/>
            <person name="Xue W."/>
            <person name="Luo G."/>
        </authorList>
    </citation>
    <scope>NUCLEOTIDE SEQUENCE [LARGE SCALE GENOMIC DNA]</scope>
    <source>
        <strain evidence="2 4">AF19-4AC</strain>
        <strain evidence="1 3">OM03-2</strain>
    </source>
</reference>
<evidence type="ECO:0000313" key="4">
    <source>
        <dbReference type="Proteomes" id="UP000283630"/>
    </source>
</evidence>